<dbReference type="InterPro" id="IPR008979">
    <property type="entry name" value="Galactose-bd-like_sf"/>
</dbReference>
<gene>
    <name evidence="1" type="ORF">D7M11_25440</name>
</gene>
<accession>A0A3B0BSU6</accession>
<dbReference type="Gene3D" id="2.60.120.260">
    <property type="entry name" value="Galactose-binding domain-like"/>
    <property type="match status" value="1"/>
</dbReference>
<sequence length="850" mass="95729">MQQFRQAFMEPADRYSPIPFWFWNDQLDHGEIVRQLRDFYDKGVAGCVIHPRLGLSESIPYLSDVYMDYVETAVREAARLGMQVMLYDEAMYPSGSANGKIVETNPAYASRALAMRRWSCTGGRLETPIALKDGETVLAAQAVRHCADGTIDLTSVATLALEHDTLVFEPPASETWSVLLFVETWSHGKIRGVYKGQDDGQPFAPRAADLLNPDATALFIELTHEAYYRRLHPYFGDTIIAMFTDEPNLLGRGPVSDLRPWTHGFLSYAAAFGLQERDLAALWLDAGETTAAIRSSYQAAVHERTVQSYYRPLSEWCAAHGIQLTGHPAHSDEIGLLDYFGLPGQDIVWRYFEPGDGKGITGPHSTMGKCSSDAARHRGRRRNLNECFGACFREPHGWNLPADDIKWYMDWLFVRGVNMLVPHAFYYSLSDFRKHERPPDVGPNSIWWPHYRLFSGYMRRMSWLMTDSVNVTDVAVLCEAERLPWEAVMSLYEHQIEFNYLEEQLLLRNSAISDGTIRIERQVYRTVIVDQPQRFRSETREALERFADGGGTVLALEANDSYAPFARFICPAERIEELDLFADRPIRLEGAASSAIRTSVVRKEGFTCYVLVNEGEERWAGRVTLRHSGYAERWDPWHAGTETQTVERLTDSSGMSFAAAIERRQAIVYVVDESAPPQESPVQDEPNLLETIPLSAPWTVSLIARTLPDQPEKVTSGLEEIAASDARAEEPFVLTALTDWTTWPQLAHLSGTMQYETVFDWSEERALSGGTVQLDLGEAGEMAEVELNGVPQGTRFWQPYAYHDVSGTLRAGENTLRVRVTNSLANVFCEASLPSGLLGPVVLRRYGQTE</sequence>
<dbReference type="PANTHER" id="PTHR36848:SF2">
    <property type="entry name" value="SECRETED PROTEIN"/>
    <property type="match status" value="1"/>
</dbReference>
<proteinExistence type="predicted"/>
<organism evidence="1 2">
    <name type="scientific">Paenibacillus ginsengarvi</name>
    <dbReference type="NCBI Taxonomy" id="400777"/>
    <lineage>
        <taxon>Bacteria</taxon>
        <taxon>Bacillati</taxon>
        <taxon>Bacillota</taxon>
        <taxon>Bacilli</taxon>
        <taxon>Bacillales</taxon>
        <taxon>Paenibacillaceae</taxon>
        <taxon>Paenibacillus</taxon>
    </lineage>
</organism>
<evidence type="ECO:0008006" key="3">
    <source>
        <dbReference type="Google" id="ProtNLM"/>
    </source>
</evidence>
<evidence type="ECO:0000313" key="1">
    <source>
        <dbReference type="EMBL" id="RKN75910.1"/>
    </source>
</evidence>
<comment type="caution">
    <text evidence="1">The sequence shown here is derived from an EMBL/GenBank/DDBJ whole genome shotgun (WGS) entry which is preliminary data.</text>
</comment>
<name>A0A3B0BSU6_9BACL</name>
<dbReference type="InterPro" id="IPR053161">
    <property type="entry name" value="Ulvan_degrading_GH"/>
</dbReference>
<dbReference type="NCBIfam" id="NF045579">
    <property type="entry name" value="rhamnoside_JR"/>
    <property type="match status" value="1"/>
</dbReference>
<evidence type="ECO:0000313" key="2">
    <source>
        <dbReference type="Proteomes" id="UP000282311"/>
    </source>
</evidence>
<dbReference type="OrthoDB" id="9761519at2"/>
<dbReference type="EMBL" id="RBAH01000022">
    <property type="protein sequence ID" value="RKN75910.1"/>
    <property type="molecule type" value="Genomic_DNA"/>
</dbReference>
<dbReference type="AlphaFoldDB" id="A0A3B0BSU6"/>
<dbReference type="PANTHER" id="PTHR36848">
    <property type="entry name" value="DNA-BINDING PROTEIN (PUTATIVE SECRETED PROTEIN)-RELATED"/>
    <property type="match status" value="1"/>
</dbReference>
<dbReference type="SUPFAM" id="SSF49785">
    <property type="entry name" value="Galactose-binding domain-like"/>
    <property type="match status" value="1"/>
</dbReference>
<protein>
    <recommendedName>
        <fullName evidence="3">Glycosyl hydrolases family 2 sugar binding domain-containing protein</fullName>
    </recommendedName>
</protein>
<keyword evidence="2" id="KW-1185">Reference proteome</keyword>
<dbReference type="Proteomes" id="UP000282311">
    <property type="component" value="Unassembled WGS sequence"/>
</dbReference>
<reference evidence="1 2" key="1">
    <citation type="journal article" date="2007" name="Int. J. Syst. Evol. Microbiol.">
        <title>Paenibacillus ginsengarvi sp. nov., isolated from soil from ginseng cultivation.</title>
        <authorList>
            <person name="Yoon M.H."/>
            <person name="Ten L.N."/>
            <person name="Im W.T."/>
        </authorList>
    </citation>
    <scope>NUCLEOTIDE SEQUENCE [LARGE SCALE GENOMIC DNA]</scope>
    <source>
        <strain evidence="1 2">KCTC 13059</strain>
    </source>
</reference>